<dbReference type="EC" id="2.7.13.3" evidence="3"/>
<feature type="domain" description="Histidine kinase" evidence="9">
    <location>
        <begin position="326"/>
        <end position="540"/>
    </location>
</feature>
<feature type="transmembrane region" description="Helical" evidence="8">
    <location>
        <begin position="119"/>
        <end position="139"/>
    </location>
</feature>
<reference evidence="11 12" key="1">
    <citation type="journal article" date="2021" name="MBio">
        <title>Poor Competitiveness of Bradyrhizobium in Pigeon Pea Root Colonization in Indian Soils.</title>
        <authorList>
            <person name="Chalasani D."/>
            <person name="Basu A."/>
            <person name="Pullabhotla S.V.S.R.N."/>
            <person name="Jorrin B."/>
            <person name="Neal A.L."/>
            <person name="Poole P.S."/>
            <person name="Podile A.R."/>
            <person name="Tkacz A."/>
        </authorList>
    </citation>
    <scope>NUCLEOTIDE SEQUENCE [LARGE SCALE GENOMIC DNA]</scope>
    <source>
        <strain evidence="11 12">HU12</strain>
    </source>
</reference>
<evidence type="ECO:0000256" key="8">
    <source>
        <dbReference type="SAM" id="Phobius"/>
    </source>
</evidence>
<evidence type="ECO:0000256" key="6">
    <source>
        <dbReference type="ARBA" id="ARBA00022777"/>
    </source>
</evidence>
<dbReference type="PANTHER" id="PTHR43047">
    <property type="entry name" value="TWO-COMPONENT HISTIDINE PROTEIN KINASE"/>
    <property type="match status" value="1"/>
</dbReference>
<comment type="subcellular location">
    <subcellularLocation>
        <location evidence="2">Cell membrane</location>
    </subcellularLocation>
</comment>
<feature type="transmembrane region" description="Helical" evidence="8">
    <location>
        <begin position="53"/>
        <end position="72"/>
    </location>
</feature>
<keyword evidence="4" id="KW-0597">Phosphoprotein</keyword>
<proteinExistence type="predicted"/>
<dbReference type="Proteomes" id="UP000777440">
    <property type="component" value="Unassembled WGS sequence"/>
</dbReference>
<keyword evidence="8" id="KW-1133">Transmembrane helix</keyword>
<evidence type="ECO:0000313" key="11">
    <source>
        <dbReference type="EMBL" id="MBW9110984.1"/>
    </source>
</evidence>
<dbReference type="CDD" id="cd00130">
    <property type="entry name" value="PAS"/>
    <property type="match status" value="1"/>
</dbReference>
<dbReference type="CDD" id="cd00075">
    <property type="entry name" value="HATPase"/>
    <property type="match status" value="1"/>
</dbReference>
<keyword evidence="5" id="KW-0808">Transferase</keyword>
<evidence type="ECO:0000256" key="7">
    <source>
        <dbReference type="ARBA" id="ARBA00023012"/>
    </source>
</evidence>
<comment type="catalytic activity">
    <reaction evidence="1">
        <text>ATP + protein L-histidine = ADP + protein N-phospho-L-histidine.</text>
        <dbReference type="EC" id="2.7.13.3"/>
    </reaction>
</comment>
<dbReference type="Pfam" id="PF00512">
    <property type="entry name" value="HisKA"/>
    <property type="match status" value="1"/>
</dbReference>
<organism evidence="11 12">
    <name type="scientific">Microbacterium ureisolvens</name>
    <dbReference type="NCBI Taxonomy" id="2781186"/>
    <lineage>
        <taxon>Bacteria</taxon>
        <taxon>Bacillati</taxon>
        <taxon>Actinomycetota</taxon>
        <taxon>Actinomycetes</taxon>
        <taxon>Micrococcales</taxon>
        <taxon>Microbacteriaceae</taxon>
        <taxon>Microbacterium</taxon>
    </lineage>
</organism>
<evidence type="ECO:0000259" key="9">
    <source>
        <dbReference type="PROSITE" id="PS50109"/>
    </source>
</evidence>
<evidence type="ECO:0000256" key="3">
    <source>
        <dbReference type="ARBA" id="ARBA00012438"/>
    </source>
</evidence>
<dbReference type="RefSeq" id="WP_220340089.1">
    <property type="nucleotide sequence ID" value="NZ_JAEUAX010000008.1"/>
</dbReference>
<dbReference type="InterPro" id="IPR003594">
    <property type="entry name" value="HATPase_dom"/>
</dbReference>
<keyword evidence="7" id="KW-0902">Two-component regulatory system</keyword>
<evidence type="ECO:0000256" key="5">
    <source>
        <dbReference type="ARBA" id="ARBA00022679"/>
    </source>
</evidence>
<dbReference type="PROSITE" id="PS50109">
    <property type="entry name" value="HIS_KIN"/>
    <property type="match status" value="1"/>
</dbReference>
<dbReference type="PRINTS" id="PR00344">
    <property type="entry name" value="BCTRLSENSOR"/>
</dbReference>
<dbReference type="InterPro" id="IPR005467">
    <property type="entry name" value="His_kinase_dom"/>
</dbReference>
<keyword evidence="8" id="KW-0812">Transmembrane</keyword>
<dbReference type="SMART" id="SM00387">
    <property type="entry name" value="HATPase_c"/>
    <property type="match status" value="1"/>
</dbReference>
<keyword evidence="12" id="KW-1185">Reference proteome</keyword>
<dbReference type="PROSITE" id="PS50112">
    <property type="entry name" value="PAS"/>
    <property type="match status" value="1"/>
</dbReference>
<feature type="transmembrane region" description="Helical" evidence="8">
    <location>
        <begin position="145"/>
        <end position="167"/>
    </location>
</feature>
<dbReference type="EMBL" id="JAEUAX010000008">
    <property type="protein sequence ID" value="MBW9110984.1"/>
    <property type="molecule type" value="Genomic_DNA"/>
</dbReference>
<dbReference type="SUPFAM" id="SSF55874">
    <property type="entry name" value="ATPase domain of HSP90 chaperone/DNA topoisomerase II/histidine kinase"/>
    <property type="match status" value="1"/>
</dbReference>
<evidence type="ECO:0000313" key="12">
    <source>
        <dbReference type="Proteomes" id="UP000777440"/>
    </source>
</evidence>
<dbReference type="CDD" id="cd00082">
    <property type="entry name" value="HisKA"/>
    <property type="match status" value="1"/>
</dbReference>
<dbReference type="InterPro" id="IPR035965">
    <property type="entry name" value="PAS-like_dom_sf"/>
</dbReference>
<evidence type="ECO:0000256" key="4">
    <source>
        <dbReference type="ARBA" id="ARBA00022553"/>
    </source>
</evidence>
<dbReference type="SUPFAM" id="SSF47384">
    <property type="entry name" value="Homodimeric domain of signal transducing histidine kinase"/>
    <property type="match status" value="1"/>
</dbReference>
<evidence type="ECO:0000256" key="1">
    <source>
        <dbReference type="ARBA" id="ARBA00000085"/>
    </source>
</evidence>
<dbReference type="Gene3D" id="3.30.565.10">
    <property type="entry name" value="Histidine kinase-like ATPase, C-terminal domain"/>
    <property type="match status" value="1"/>
</dbReference>
<dbReference type="Pfam" id="PF02518">
    <property type="entry name" value="HATPase_c"/>
    <property type="match status" value="1"/>
</dbReference>
<dbReference type="InterPro" id="IPR000014">
    <property type="entry name" value="PAS"/>
</dbReference>
<feature type="transmembrane region" description="Helical" evidence="8">
    <location>
        <begin position="78"/>
        <end position="98"/>
    </location>
</feature>
<dbReference type="SMART" id="SM00388">
    <property type="entry name" value="HisKA"/>
    <property type="match status" value="1"/>
</dbReference>
<dbReference type="InterPro" id="IPR036097">
    <property type="entry name" value="HisK_dim/P_sf"/>
</dbReference>
<accession>A0ABS7I315</accession>
<dbReference type="InterPro" id="IPR036890">
    <property type="entry name" value="HATPase_C_sf"/>
</dbReference>
<dbReference type="Gene3D" id="1.10.287.130">
    <property type="match status" value="1"/>
</dbReference>
<name>A0ABS7I315_9MICO</name>
<dbReference type="Gene3D" id="3.30.450.20">
    <property type="entry name" value="PAS domain"/>
    <property type="match status" value="1"/>
</dbReference>
<keyword evidence="8" id="KW-0472">Membrane</keyword>
<gene>
    <name evidence="11" type="ORF">JNB61_14480</name>
</gene>
<comment type="caution">
    <text evidence="11">The sequence shown here is derived from an EMBL/GenBank/DDBJ whole genome shotgun (WGS) entry which is preliminary data.</text>
</comment>
<dbReference type="GO" id="GO:0016301">
    <property type="term" value="F:kinase activity"/>
    <property type="evidence" value="ECO:0007669"/>
    <property type="project" value="UniProtKB-KW"/>
</dbReference>
<sequence length="560" mass="60226">MATGAARPTLVVGAPDGRTRSIWLTQLVLAASVLITAILVMALQPALFGRWNFLVGTFAVVVLTIVTLALPWSRLPAAAVLAIPFADALAIGLMSSGMELRLGYLWGFPVMWVAMHFRAAALAAMLATIGLILLVESAVSTGTVAALRAFVVLLSLTFIGITAHLALRRTRSLRRLLKRQADRLTATYTRRADQERRTSEILNGVDTGIARISHDGSVLAVNDAYSRLYGLDPLDPTLPARSVEYTGLRGMPVPFSERPFARAARGETFTDASVWLFTAEGEWRALSVTAKRLAAGRDEGTSILLLVHDVTALTYAQRERERFTAMASHELKHPLTVMIGNAELALELDDLTPRTRERFESIVAASDRMLTMIQSLGTTSKRGFSGRDEVDDIDLREILLESVASFRPTAVSGDITIDVQADDALPITADGFRLRQVVDNVVSNAIKYTPRDGRVSIMGTVEGHHVVLSVADTGIGIAAEDLPNILTPYFRTAEAKKKSGGTGLGLGISNDIVLAHGGTLSIDSEADRGTTVTIRLPLAGELAGESAAVPEARRDEEGRA</sequence>
<dbReference type="SUPFAM" id="SSF55785">
    <property type="entry name" value="PYP-like sensor domain (PAS domain)"/>
    <property type="match status" value="1"/>
</dbReference>
<dbReference type="InterPro" id="IPR003661">
    <property type="entry name" value="HisK_dim/P_dom"/>
</dbReference>
<evidence type="ECO:0000259" key="10">
    <source>
        <dbReference type="PROSITE" id="PS50112"/>
    </source>
</evidence>
<feature type="transmembrane region" description="Helical" evidence="8">
    <location>
        <begin position="22"/>
        <end position="41"/>
    </location>
</feature>
<feature type="domain" description="PAS" evidence="10">
    <location>
        <begin position="194"/>
        <end position="235"/>
    </location>
</feature>
<dbReference type="InterPro" id="IPR004358">
    <property type="entry name" value="Sig_transdc_His_kin-like_C"/>
</dbReference>
<dbReference type="PANTHER" id="PTHR43047:SF72">
    <property type="entry name" value="OSMOSENSING HISTIDINE PROTEIN KINASE SLN1"/>
    <property type="match status" value="1"/>
</dbReference>
<keyword evidence="6 11" id="KW-0418">Kinase</keyword>
<evidence type="ECO:0000256" key="2">
    <source>
        <dbReference type="ARBA" id="ARBA00004236"/>
    </source>
</evidence>
<protein>
    <recommendedName>
        <fullName evidence="3">histidine kinase</fullName>
        <ecNumber evidence="3">2.7.13.3</ecNumber>
    </recommendedName>
</protein>